<evidence type="ECO:0000256" key="2">
    <source>
        <dbReference type="ARBA" id="ARBA00022737"/>
    </source>
</evidence>
<reference evidence="6" key="1">
    <citation type="submission" date="2018-05" db="EMBL/GenBank/DDBJ databases">
        <title>Leptospira yasudae sp. nov. and Leptospira stimsonii sp. nov., two pathogenic species of the genus Leptospira isolated from environmental sources.</title>
        <authorList>
            <person name="Casanovas-Massana A."/>
            <person name="Hamond C."/>
            <person name="Santos L.A."/>
            <person name="Hacker K.P."/>
            <person name="Balassiano I."/>
            <person name="Medeiros M.A."/>
            <person name="Reis M.G."/>
            <person name="Ko A.I."/>
            <person name="Wunder E.A."/>
        </authorList>
    </citation>
    <scope>NUCLEOTIDE SEQUENCE [LARGE SCALE GENOMIC DNA]</scope>
    <source>
        <strain evidence="6">B21</strain>
    </source>
</reference>
<protein>
    <recommendedName>
        <fullName evidence="7">Integrin</fullName>
    </recommendedName>
</protein>
<accession>A0ABX9M1L2</accession>
<dbReference type="InterPro" id="IPR013517">
    <property type="entry name" value="FG-GAP"/>
</dbReference>
<organism evidence="5 6">
    <name type="scientific">Leptospira yasudae</name>
    <dbReference type="NCBI Taxonomy" id="2202201"/>
    <lineage>
        <taxon>Bacteria</taxon>
        <taxon>Pseudomonadati</taxon>
        <taxon>Spirochaetota</taxon>
        <taxon>Spirochaetia</taxon>
        <taxon>Leptospirales</taxon>
        <taxon>Leptospiraceae</taxon>
        <taxon>Leptospira</taxon>
    </lineage>
</organism>
<dbReference type="SUPFAM" id="SSF69318">
    <property type="entry name" value="Integrin alpha N-terminal domain"/>
    <property type="match status" value="2"/>
</dbReference>
<dbReference type="SMART" id="SM00191">
    <property type="entry name" value="Int_alpha"/>
    <property type="match status" value="6"/>
</dbReference>
<keyword evidence="2" id="KW-0677">Repeat</keyword>
<dbReference type="InterPro" id="IPR013783">
    <property type="entry name" value="Ig-like_fold"/>
</dbReference>
<gene>
    <name evidence="5" type="ORF">DLM77_15090</name>
</gene>
<sequence length="594" mass="62255">MRFENRIFSVILSVLFFLQCLGGGEAKPFYGNLALLLDAPLSDLKYPIPLVQYTKFVPIPTIRPSVTGFPSQYSISPSLPAGISLDVTTGALSGIPTESLPETEYTITASNAKNSIQTTIRFQASVGIWQNGAYIKASNADIADYFGNTIAIDGDTIAVGAYQESSAQTTITNGTTASSDNSADSSGAVYVYRRNGAVWAQEAYLKAPNAEAYDYFGYSLAISGDTLVVGAYLESSSDTTITNGATASADNSAGGSGAVYVFRRSGTNWVQEAYLKAPNAEAGDSFGYSVAIFGDTIAVGAFGESSNQTTITNGTTASADNSAASSGAVYVFRRIGTTWSQEAYLKASNAEAGDLYGYSVSIFGDTIAVGANGESSNQTTITNGPTSSADNSNSESGAVYVYKRTGTAWTQEAYLKANNASAGNWLGYSVAISGDTIVSGATGESEGAAYVFVRGGTTWTQQRILKPVNPGSVNEFGNSLAISGDTIVVGSYWEGSNVNQIQNGITASTNNSLQSAGAAYVYQRTGTTWAQESYLKAKNVQTGDWFGMGIAISEDTILAGAPQEDSGQTTITQGTIQTWNEMKPNSGAVYVFNR</sequence>
<evidence type="ECO:0000313" key="6">
    <source>
        <dbReference type="Proteomes" id="UP000285569"/>
    </source>
</evidence>
<dbReference type="InterPro" id="IPR028994">
    <property type="entry name" value="Integrin_alpha_N"/>
</dbReference>
<evidence type="ECO:0000313" key="5">
    <source>
        <dbReference type="EMBL" id="RHX79254.1"/>
    </source>
</evidence>
<name>A0ABX9M1L2_9LEPT</name>
<dbReference type="Pfam" id="PF05345">
    <property type="entry name" value="He_PIG"/>
    <property type="match status" value="1"/>
</dbReference>
<evidence type="ECO:0000256" key="1">
    <source>
        <dbReference type="ARBA" id="ARBA00022729"/>
    </source>
</evidence>
<dbReference type="InterPro" id="IPR013519">
    <property type="entry name" value="Int_alpha_beta-p"/>
</dbReference>
<evidence type="ECO:0000256" key="3">
    <source>
        <dbReference type="ARBA" id="ARBA00023180"/>
    </source>
</evidence>
<evidence type="ECO:0000256" key="4">
    <source>
        <dbReference type="SAM" id="MobiDB-lite"/>
    </source>
</evidence>
<feature type="region of interest" description="Disordered" evidence="4">
    <location>
        <begin position="374"/>
        <end position="394"/>
    </location>
</feature>
<evidence type="ECO:0008006" key="7">
    <source>
        <dbReference type="Google" id="ProtNLM"/>
    </source>
</evidence>
<dbReference type="Gene3D" id="2.130.10.130">
    <property type="entry name" value="Integrin alpha, N-terminal"/>
    <property type="match status" value="3"/>
</dbReference>
<dbReference type="Pfam" id="PF14312">
    <property type="entry name" value="FG-GAP_2"/>
    <property type="match status" value="7"/>
</dbReference>
<reference evidence="5 6" key="2">
    <citation type="journal article" date="2020" name="Int. J. Syst. Evol. Microbiol.">
        <title>Leptospira yasudae sp. nov. and Leptospira stimsonii sp. nov., two new species of the pathogenic group isolated from environmental sources.</title>
        <authorList>
            <person name="Casanovas-Massana A."/>
            <person name="Hamond C."/>
            <person name="Santos L.A."/>
            <person name="de Oliveira D."/>
            <person name="Hacker K.P."/>
            <person name="Balassiano I."/>
            <person name="Costa F."/>
            <person name="Medeiros M.A."/>
            <person name="Reis M.G."/>
            <person name="Ko A.I."/>
            <person name="Wunder E.A."/>
        </authorList>
    </citation>
    <scope>NUCLEOTIDE SEQUENCE [LARGE SCALE GENOMIC DNA]</scope>
    <source>
        <strain evidence="5 6">B21</strain>
    </source>
</reference>
<dbReference type="PANTHER" id="PTHR36220:SF1">
    <property type="entry name" value="GAMMA TUBULIN COMPLEX COMPONENT C-TERMINAL DOMAIN-CONTAINING PROTEIN"/>
    <property type="match status" value="1"/>
</dbReference>
<comment type="caution">
    <text evidence="5">The sequence shown here is derived from an EMBL/GenBank/DDBJ whole genome shotgun (WGS) entry which is preliminary data.</text>
</comment>
<dbReference type="Gene3D" id="2.60.40.10">
    <property type="entry name" value="Immunoglobulins"/>
    <property type="match status" value="1"/>
</dbReference>
<dbReference type="RefSeq" id="WP_118956843.1">
    <property type="nucleotide sequence ID" value="NZ_QHCR01000006.1"/>
</dbReference>
<keyword evidence="6" id="KW-1185">Reference proteome</keyword>
<keyword evidence="1" id="KW-0732">Signal</keyword>
<proteinExistence type="predicted"/>
<dbReference type="Proteomes" id="UP000285569">
    <property type="component" value="Unassembled WGS sequence"/>
</dbReference>
<dbReference type="EMBL" id="QHCR01000006">
    <property type="protein sequence ID" value="RHX79254.1"/>
    <property type="molecule type" value="Genomic_DNA"/>
</dbReference>
<keyword evidence="3" id="KW-0325">Glycoprotein</keyword>
<dbReference type="PANTHER" id="PTHR36220">
    <property type="entry name" value="UNNAMED PRODUCT"/>
    <property type="match status" value="1"/>
</dbReference>